<feature type="compositionally biased region" description="Basic and acidic residues" evidence="1">
    <location>
        <begin position="769"/>
        <end position="780"/>
    </location>
</feature>
<feature type="compositionally biased region" description="Basic and acidic residues" evidence="1">
    <location>
        <begin position="27"/>
        <end position="39"/>
    </location>
</feature>
<keyword evidence="3" id="KW-1185">Reference proteome</keyword>
<evidence type="ECO:0000313" key="3">
    <source>
        <dbReference type="Proteomes" id="UP001465668"/>
    </source>
</evidence>
<feature type="compositionally biased region" description="Pro residues" evidence="1">
    <location>
        <begin position="171"/>
        <end position="186"/>
    </location>
</feature>
<feature type="region of interest" description="Disordered" evidence="1">
    <location>
        <begin position="1"/>
        <end position="352"/>
    </location>
</feature>
<feature type="compositionally biased region" description="Polar residues" evidence="1">
    <location>
        <begin position="479"/>
        <end position="488"/>
    </location>
</feature>
<proteinExistence type="predicted"/>
<feature type="region of interest" description="Disordered" evidence="1">
    <location>
        <begin position="654"/>
        <end position="682"/>
    </location>
</feature>
<protein>
    <submittedName>
        <fullName evidence="2">Uncharacterized protein</fullName>
    </submittedName>
</protein>
<sequence>MADEQMPDAPAPEAKPRRRFAPQLVEETVKSSKDTKEQGSRATENAAAPETTKPRRRFAPQLLEQTVKSSNDKKEQEAPAPSGKPRRRFAPQLVEETAKSSVGGNPTPPDSAHASISRTTKDASVQVDAEMEDAPPTYPRRRFAPVPIETTFDSYRVNKNPHGPTAELTPDPSPTDSLPPIPPLPSAPVIETRKTSDHKPKRRFAPQLIETSRRAKRAGQEGPATKPTDKTDITPGTNHIYAPKPKRKQQSSSELRASVSTTGETGGESPRFLAPRRQQSLKPHPNTRRGTRTQSYHPELEVILSSESDKSDNEGADAEAKVPAFSIGAPARAPSDGETWSTRNPNAKDRRESCDENFNHYLLAVAAREAFRQRELETAMSAYPNGLPPAGVEHFFVRDNSEDDVTYEEPLRHGTSKLIRRKSTDPGWAVAEMRQHAEKLAAERNKSRELSLDEDLDQMDIAPPPEDPLWTTAGPRPPSRNQLNLESQSPWQSPYLIASSPRLAGSPHIVAAERGHTPSPLVQPETTGFRSGPFGNAFAAYSNVKEDRDLRRMRKAASPPMLGGDLKFRLCPSPKVTRMEPDHPWPTHGEESRPEEKQRDVTGETGLWRGYCVAQANEEMGSSAFHVPDLLATPAEPATHADPFAMAFSATIGSATDSPRTPASPTKRDHHKGLHLLSGLDERLKKEKARKEHQERMLAEFDDAFVTQVYNYISLGYPAMARAFDEELSKISGIPLIDLRQDDDKKIQKGFMLEMELKVKGGSTDNSEDEMRTPEEDERRSHKPPRWRALRLYILEWARQHPDLGDDGNPLAWGVRARRGSWAI</sequence>
<comment type="caution">
    <text evidence="2">The sequence shown here is derived from an EMBL/GenBank/DDBJ whole genome shotgun (WGS) entry which is preliminary data.</text>
</comment>
<feature type="compositionally biased region" description="Polar residues" evidence="1">
    <location>
        <begin position="250"/>
        <end position="263"/>
    </location>
</feature>
<evidence type="ECO:0000313" key="2">
    <source>
        <dbReference type="EMBL" id="KAK9779364.1"/>
    </source>
</evidence>
<accession>A0ABR2Y0E7</accession>
<feature type="region of interest" description="Disordered" evidence="1">
    <location>
        <begin position="578"/>
        <end position="603"/>
    </location>
</feature>
<evidence type="ECO:0000256" key="1">
    <source>
        <dbReference type="SAM" id="MobiDB-lite"/>
    </source>
</evidence>
<dbReference type="Proteomes" id="UP001465668">
    <property type="component" value="Unassembled WGS sequence"/>
</dbReference>
<organism evidence="2 3">
    <name type="scientific">Seiridium cardinale</name>
    <dbReference type="NCBI Taxonomy" id="138064"/>
    <lineage>
        <taxon>Eukaryota</taxon>
        <taxon>Fungi</taxon>
        <taxon>Dikarya</taxon>
        <taxon>Ascomycota</taxon>
        <taxon>Pezizomycotina</taxon>
        <taxon>Sordariomycetes</taxon>
        <taxon>Xylariomycetidae</taxon>
        <taxon>Amphisphaeriales</taxon>
        <taxon>Sporocadaceae</taxon>
        <taxon>Seiridium</taxon>
    </lineage>
</organism>
<dbReference type="EMBL" id="JARVKM010000011">
    <property type="protein sequence ID" value="KAK9779364.1"/>
    <property type="molecule type" value="Genomic_DNA"/>
</dbReference>
<reference evidence="2 3" key="1">
    <citation type="submission" date="2024-02" db="EMBL/GenBank/DDBJ databases">
        <title>First draft genome assembly of two strains of Seiridium cardinale.</title>
        <authorList>
            <person name="Emiliani G."/>
            <person name="Scali E."/>
        </authorList>
    </citation>
    <scope>NUCLEOTIDE SEQUENCE [LARGE SCALE GENOMIC DNA]</scope>
    <source>
        <strain evidence="2 3">BM-138-000479</strain>
    </source>
</reference>
<feature type="region of interest" description="Disordered" evidence="1">
    <location>
        <begin position="439"/>
        <end position="488"/>
    </location>
</feature>
<feature type="compositionally biased region" description="Polar residues" evidence="1">
    <location>
        <begin position="654"/>
        <end position="664"/>
    </location>
</feature>
<gene>
    <name evidence="2" type="ORF">SCAR479_03846</name>
</gene>
<feature type="compositionally biased region" description="Basic and acidic residues" evidence="1">
    <location>
        <begin position="578"/>
        <end position="602"/>
    </location>
</feature>
<name>A0ABR2Y0E7_9PEZI</name>
<feature type="region of interest" description="Disordered" evidence="1">
    <location>
        <begin position="759"/>
        <end position="783"/>
    </location>
</feature>
<feature type="compositionally biased region" description="Basic and acidic residues" evidence="1">
    <location>
        <begin position="439"/>
        <end position="451"/>
    </location>
</feature>